<dbReference type="InterPro" id="IPR013022">
    <property type="entry name" value="Xyl_isomerase-like_TIM-brl"/>
</dbReference>
<reference evidence="2 3" key="1">
    <citation type="submission" date="2019-02" db="EMBL/GenBank/DDBJ databases">
        <title>Complete Genome Sequence and Methylome Analysis of free living Spirochaetas.</title>
        <authorList>
            <person name="Fomenkov A."/>
            <person name="Dubinina G."/>
            <person name="Leshcheva N."/>
            <person name="Mikheeva N."/>
            <person name="Grabovich M."/>
            <person name="Vincze T."/>
            <person name="Roberts R.J."/>
        </authorList>
    </citation>
    <scope>NUCLEOTIDE SEQUENCE [LARGE SCALE GENOMIC DNA]</scope>
    <source>
        <strain evidence="2 3">K2</strain>
    </source>
</reference>
<evidence type="ECO:0000259" key="1">
    <source>
        <dbReference type="Pfam" id="PF01261"/>
    </source>
</evidence>
<keyword evidence="3" id="KW-1185">Reference proteome</keyword>
<dbReference type="EMBL" id="CP036150">
    <property type="protein sequence ID" value="QEN09732.1"/>
    <property type="molecule type" value="Genomic_DNA"/>
</dbReference>
<dbReference type="PANTHER" id="PTHR12110">
    <property type="entry name" value="HYDROXYPYRUVATE ISOMERASE"/>
    <property type="match status" value="1"/>
</dbReference>
<keyword evidence="2" id="KW-0413">Isomerase</keyword>
<dbReference type="OrthoDB" id="9814946at2"/>
<dbReference type="PANTHER" id="PTHR12110:SF41">
    <property type="entry name" value="INOSOSE DEHYDRATASE"/>
    <property type="match status" value="1"/>
</dbReference>
<name>A0A5C1QUI9_9SPIO</name>
<evidence type="ECO:0000313" key="2">
    <source>
        <dbReference type="EMBL" id="QEN09732.1"/>
    </source>
</evidence>
<dbReference type="RefSeq" id="WP_149487804.1">
    <property type="nucleotide sequence ID" value="NZ_CP036150.1"/>
</dbReference>
<dbReference type="SUPFAM" id="SSF51658">
    <property type="entry name" value="Xylose isomerase-like"/>
    <property type="match status" value="1"/>
</dbReference>
<gene>
    <name evidence="2" type="ORF">EXM22_17730</name>
</gene>
<dbReference type="Pfam" id="PF01261">
    <property type="entry name" value="AP_endonuc_2"/>
    <property type="match status" value="1"/>
</dbReference>
<sequence>MRNIGIYYAYWTDDWDTDFLPFIPKVKSLGFDQLEINGGALVSLSKGERQRLKESALENGITLSYGIGLTADHDVSSLNESIRKEGVNFMKKMIGAVAEMGGGMIGGTVHSYWPATAPDDLSVKKQILMKSHQSMKEMIPMAEDLNVILNVEVINRFEQFLLNTCQEAVDYVEIINSPNCKILLDTFHMNIEEDSFGDAIRLAGSHLSALHLGETNRKPPGCGRIPWSEIKTALDDIHFEGPLVMEPFIKPGGQVGKDIALWRDLMPTADLDNEAAKSVQFVKKHLL</sequence>
<dbReference type="AlphaFoldDB" id="A0A5C1QUI9"/>
<dbReference type="Proteomes" id="UP000324209">
    <property type="component" value="Chromosome"/>
</dbReference>
<organism evidence="2 3">
    <name type="scientific">Oceanispirochaeta crateris</name>
    <dbReference type="NCBI Taxonomy" id="2518645"/>
    <lineage>
        <taxon>Bacteria</taxon>
        <taxon>Pseudomonadati</taxon>
        <taxon>Spirochaetota</taxon>
        <taxon>Spirochaetia</taxon>
        <taxon>Spirochaetales</taxon>
        <taxon>Spirochaetaceae</taxon>
        <taxon>Oceanispirochaeta</taxon>
    </lineage>
</organism>
<dbReference type="KEGG" id="ock:EXM22_17730"/>
<dbReference type="InterPro" id="IPR036237">
    <property type="entry name" value="Xyl_isomerase-like_sf"/>
</dbReference>
<protein>
    <submittedName>
        <fullName evidence="2">Sugar phosphate isomerase/epimerase</fullName>
    </submittedName>
</protein>
<accession>A0A5C1QUI9</accession>
<dbReference type="InterPro" id="IPR050312">
    <property type="entry name" value="IolE/XylAMocC-like"/>
</dbReference>
<feature type="domain" description="Xylose isomerase-like TIM barrel" evidence="1">
    <location>
        <begin position="25"/>
        <end position="264"/>
    </location>
</feature>
<proteinExistence type="predicted"/>
<dbReference type="GO" id="GO:0016853">
    <property type="term" value="F:isomerase activity"/>
    <property type="evidence" value="ECO:0007669"/>
    <property type="project" value="UniProtKB-KW"/>
</dbReference>
<evidence type="ECO:0000313" key="3">
    <source>
        <dbReference type="Proteomes" id="UP000324209"/>
    </source>
</evidence>
<dbReference type="Gene3D" id="3.20.20.150">
    <property type="entry name" value="Divalent-metal-dependent TIM barrel enzymes"/>
    <property type="match status" value="1"/>
</dbReference>